<sequence>MFDRIRNALLRRASNPAAIIRADRARAAKLGHARHDSEWKALRDATTARLREDYAAKQAAKDKAAPSA</sequence>
<organism evidence="1 2">
    <name type="scientific">Sphingomonas oleivorans</name>
    <dbReference type="NCBI Taxonomy" id="1735121"/>
    <lineage>
        <taxon>Bacteria</taxon>
        <taxon>Pseudomonadati</taxon>
        <taxon>Pseudomonadota</taxon>
        <taxon>Alphaproteobacteria</taxon>
        <taxon>Sphingomonadales</taxon>
        <taxon>Sphingomonadaceae</taxon>
        <taxon>Sphingomonas</taxon>
    </lineage>
</organism>
<reference evidence="1 2" key="1">
    <citation type="submission" date="2017-09" db="EMBL/GenBank/DDBJ databases">
        <title>Sphingomonas panjinensis sp.nov., isolated from oil-contaminated soil.</title>
        <authorList>
            <person name="Wang L."/>
            <person name="Chen L."/>
        </authorList>
    </citation>
    <scope>NUCLEOTIDE SEQUENCE [LARGE SCALE GENOMIC DNA]</scope>
    <source>
        <strain evidence="1 2">FW-11</strain>
    </source>
</reference>
<evidence type="ECO:0000313" key="2">
    <source>
        <dbReference type="Proteomes" id="UP000244162"/>
    </source>
</evidence>
<keyword evidence="2" id="KW-1185">Reference proteome</keyword>
<protein>
    <submittedName>
        <fullName evidence="1">Uncharacterized protein</fullName>
    </submittedName>
</protein>
<dbReference type="EMBL" id="NWBU01000004">
    <property type="protein sequence ID" value="PTQ12942.1"/>
    <property type="molecule type" value="Genomic_DNA"/>
</dbReference>
<name>A0A2T5G1D4_9SPHN</name>
<evidence type="ECO:0000313" key="1">
    <source>
        <dbReference type="EMBL" id="PTQ12942.1"/>
    </source>
</evidence>
<accession>A0A2T5G1D4</accession>
<gene>
    <name evidence="1" type="ORF">CLG96_02025</name>
</gene>
<comment type="caution">
    <text evidence="1">The sequence shown here is derived from an EMBL/GenBank/DDBJ whole genome shotgun (WGS) entry which is preliminary data.</text>
</comment>
<dbReference type="AlphaFoldDB" id="A0A2T5G1D4"/>
<dbReference type="Proteomes" id="UP000244162">
    <property type="component" value="Unassembled WGS sequence"/>
</dbReference>
<dbReference type="RefSeq" id="WP_107966179.1">
    <property type="nucleotide sequence ID" value="NZ_NWBU01000004.1"/>
</dbReference>
<proteinExistence type="predicted"/>